<dbReference type="Proteomes" id="UP001163336">
    <property type="component" value="Chromosome"/>
</dbReference>
<dbReference type="RefSeq" id="WP_281911755.1">
    <property type="nucleotide sequence ID" value="NZ_AP026966.1"/>
</dbReference>
<gene>
    <name evidence="1" type="ORF">MasN3_03400</name>
</gene>
<proteinExistence type="predicted"/>
<accession>A0ABM8C0Z1</accession>
<keyword evidence="2" id="KW-1185">Reference proteome</keyword>
<sequence>MHDYQRPPTLHRYATRTELEAALRGQFRLVPSGFFLTVSFSTVWDKRLFDVLGPADSCLVIHNTELFGERLHRAVQRTLPDWAGIDGPVEYGVRSRLGAAFTKGAGQALEKEWQFAWRSMSPNAILRPVTVDIGSIESFAELRDRESHLA</sequence>
<protein>
    <submittedName>
        <fullName evidence="1">Uncharacterized protein</fullName>
    </submittedName>
</protein>
<name>A0ABM8C0Z1_9BURK</name>
<reference evidence="1" key="1">
    <citation type="submission" date="2022-11" db="EMBL/GenBank/DDBJ databases">
        <title>Isolation and characterization of PLA-degrading bacterium Massilia sp. from Antarctic soil.</title>
        <authorList>
            <person name="Sato K."/>
            <person name="Gomez-Fuentes C."/>
            <person name="Ahmad S.A."/>
            <person name="Zulkharnain A."/>
        </authorList>
    </citation>
    <scope>NUCLEOTIDE SEQUENCE</scope>
    <source>
        <strain evidence="1">N-3</strain>
    </source>
</reference>
<dbReference type="EMBL" id="AP026966">
    <property type="protein sequence ID" value="BDT56846.1"/>
    <property type="molecule type" value="Genomic_DNA"/>
</dbReference>
<evidence type="ECO:0000313" key="1">
    <source>
        <dbReference type="EMBL" id="BDT56846.1"/>
    </source>
</evidence>
<evidence type="ECO:0000313" key="2">
    <source>
        <dbReference type="Proteomes" id="UP001163336"/>
    </source>
</evidence>
<organism evidence="1 2">
    <name type="scientific">Massilia varians</name>
    <dbReference type="NCBI Taxonomy" id="457921"/>
    <lineage>
        <taxon>Bacteria</taxon>
        <taxon>Pseudomonadati</taxon>
        <taxon>Pseudomonadota</taxon>
        <taxon>Betaproteobacteria</taxon>
        <taxon>Burkholderiales</taxon>
        <taxon>Oxalobacteraceae</taxon>
        <taxon>Telluria group</taxon>
        <taxon>Massilia</taxon>
    </lineage>
</organism>